<keyword evidence="2" id="KW-1185">Reference proteome</keyword>
<dbReference type="RefSeq" id="WP_119597549.1">
    <property type="nucleotide sequence ID" value="NZ_QXQA01000001.1"/>
</dbReference>
<name>A0A3A1VIN8_9BACL</name>
<evidence type="ECO:0000313" key="1">
    <source>
        <dbReference type="EMBL" id="RIX60174.1"/>
    </source>
</evidence>
<evidence type="ECO:0000313" key="2">
    <source>
        <dbReference type="Proteomes" id="UP000266482"/>
    </source>
</evidence>
<protein>
    <recommendedName>
        <fullName evidence="3">Butirosin biosynthesis protein H N-terminal domain-containing protein</fullName>
    </recommendedName>
</protein>
<reference evidence="1 2" key="1">
    <citation type="submission" date="2018-09" db="EMBL/GenBank/DDBJ databases">
        <title>Paenibacillus aracenensis nov. sp. isolated from a cave in southern Spain.</title>
        <authorList>
            <person name="Jurado V."/>
            <person name="Gutierrez-Patricio S."/>
            <person name="Gonzalez-Pimentel J.L."/>
            <person name="Miller A.Z."/>
            <person name="Laiz L."/>
            <person name="Saiz-Jimenez C."/>
        </authorList>
    </citation>
    <scope>NUCLEOTIDE SEQUENCE [LARGE SCALE GENOMIC DNA]</scope>
    <source>
        <strain evidence="1 2">DSM 22867</strain>
    </source>
</reference>
<evidence type="ECO:0008006" key="3">
    <source>
        <dbReference type="Google" id="ProtNLM"/>
    </source>
</evidence>
<proteinExistence type="predicted"/>
<sequence length="323" mass="38392">MRITLDRKPFNELWMNGMLNQAFTIASSVHPSYRFAAYLNHYRYLPREAATDRCFRYPAIETLYNGEEWAKLPLARIINRIEPRQVRSKDTFMEEIKGVLRSGRSLSVNVDLYHWLPGSLAWQKFHWHHYALFNGYDDERAVFYVIDDTIDGCNEHEVPEDRLRRAFLSSEACMNRDRDEPDYYVYHLRSNPEPFELRLTEIAHHAERLIRELSLFSMNEMWKVERSPEKYKSHMTYAVIGATDIVNRQAANEGLLRIIREQRLLDERLCDLLMVQLRGIQEGWKGIKRAFVHHTFDRERELELGQAMLDREKAFWSMLADGT</sequence>
<gene>
    <name evidence="1" type="ORF">D3P08_00905</name>
</gene>
<organism evidence="1 2">
    <name type="scientific">Paenibacillus nanensis</name>
    <dbReference type="NCBI Taxonomy" id="393251"/>
    <lineage>
        <taxon>Bacteria</taxon>
        <taxon>Bacillati</taxon>
        <taxon>Bacillota</taxon>
        <taxon>Bacilli</taxon>
        <taxon>Bacillales</taxon>
        <taxon>Paenibacillaceae</taxon>
        <taxon>Paenibacillus</taxon>
    </lineage>
</organism>
<dbReference type="AlphaFoldDB" id="A0A3A1VIN8"/>
<comment type="caution">
    <text evidence="1">The sequence shown here is derived from an EMBL/GenBank/DDBJ whole genome shotgun (WGS) entry which is preliminary data.</text>
</comment>
<dbReference type="OrthoDB" id="2530145at2"/>
<accession>A0A3A1VIN8</accession>
<dbReference type="EMBL" id="QXQA01000001">
    <property type="protein sequence ID" value="RIX60174.1"/>
    <property type="molecule type" value="Genomic_DNA"/>
</dbReference>
<dbReference type="Proteomes" id="UP000266482">
    <property type="component" value="Unassembled WGS sequence"/>
</dbReference>